<evidence type="ECO:0000256" key="5">
    <source>
        <dbReference type="ARBA" id="ARBA00022963"/>
    </source>
</evidence>
<reference evidence="9 10" key="1">
    <citation type="submission" date="2019-07" db="EMBL/GenBank/DDBJ databases">
        <title>Whole genome shotgun sequence of Meiothermus hypogaeus NBRC 106114.</title>
        <authorList>
            <person name="Hosoyama A."/>
            <person name="Uohara A."/>
            <person name="Ohji S."/>
            <person name="Ichikawa N."/>
        </authorList>
    </citation>
    <scope>NUCLEOTIDE SEQUENCE [LARGE SCALE GENOMIC DNA]</scope>
    <source>
        <strain evidence="9 10">NBRC 106114</strain>
    </source>
</reference>
<dbReference type="AlphaFoldDB" id="A0A511R323"/>
<comment type="similarity">
    <text evidence="2">Belongs to the phospholipase D family.</text>
</comment>
<feature type="domain" description="PLD phosphodiesterase" evidence="8">
    <location>
        <begin position="314"/>
        <end position="341"/>
    </location>
</feature>
<dbReference type="Pfam" id="PF13091">
    <property type="entry name" value="PLDc_2"/>
    <property type="match status" value="2"/>
</dbReference>
<protein>
    <recommendedName>
        <fullName evidence="3">phospholipase D</fullName>
        <ecNumber evidence="3">3.1.4.4</ecNumber>
    </recommendedName>
</protein>
<evidence type="ECO:0000256" key="3">
    <source>
        <dbReference type="ARBA" id="ARBA00012027"/>
    </source>
</evidence>
<keyword evidence="7" id="KW-1133">Transmembrane helix</keyword>
<feature type="transmembrane region" description="Helical" evidence="7">
    <location>
        <begin position="32"/>
        <end position="51"/>
    </location>
</feature>
<dbReference type="RefSeq" id="WP_240637280.1">
    <property type="nucleotide sequence ID" value="NZ_BJXL01000072.1"/>
</dbReference>
<dbReference type="EMBL" id="BJXL01000072">
    <property type="protein sequence ID" value="GEM84018.1"/>
    <property type="molecule type" value="Genomic_DNA"/>
</dbReference>
<evidence type="ECO:0000313" key="9">
    <source>
        <dbReference type="EMBL" id="GEM84018.1"/>
    </source>
</evidence>
<evidence type="ECO:0000256" key="7">
    <source>
        <dbReference type="SAM" id="Phobius"/>
    </source>
</evidence>
<keyword evidence="7" id="KW-0472">Membrane</keyword>
<evidence type="ECO:0000256" key="6">
    <source>
        <dbReference type="ARBA" id="ARBA00023098"/>
    </source>
</evidence>
<name>A0A511R323_9DEIN</name>
<dbReference type="PANTHER" id="PTHR43856:SF1">
    <property type="entry name" value="MITOCHONDRIAL CARDIOLIPIN HYDROLASE"/>
    <property type="match status" value="1"/>
</dbReference>
<dbReference type="InterPro" id="IPR025202">
    <property type="entry name" value="PLD-like_dom"/>
</dbReference>
<dbReference type="EC" id="3.1.4.4" evidence="3"/>
<keyword evidence="6" id="KW-0443">Lipid metabolism</keyword>
<dbReference type="SUPFAM" id="SSF56024">
    <property type="entry name" value="Phospholipase D/nuclease"/>
    <property type="match status" value="2"/>
</dbReference>
<proteinExistence type="inferred from homology"/>
<dbReference type="PROSITE" id="PS50035">
    <property type="entry name" value="PLD"/>
    <property type="match status" value="2"/>
</dbReference>
<dbReference type="Proteomes" id="UP000321197">
    <property type="component" value="Unassembled WGS sequence"/>
</dbReference>
<evidence type="ECO:0000256" key="2">
    <source>
        <dbReference type="ARBA" id="ARBA00008664"/>
    </source>
</evidence>
<dbReference type="PANTHER" id="PTHR43856">
    <property type="entry name" value="CARDIOLIPIN HYDROLASE"/>
    <property type="match status" value="1"/>
</dbReference>
<dbReference type="InterPro" id="IPR051406">
    <property type="entry name" value="PLD_domain"/>
</dbReference>
<evidence type="ECO:0000259" key="8">
    <source>
        <dbReference type="PROSITE" id="PS50035"/>
    </source>
</evidence>
<comment type="caution">
    <text evidence="9">The sequence shown here is derived from an EMBL/GenBank/DDBJ whole genome shotgun (WGS) entry which is preliminary data.</text>
</comment>
<keyword evidence="7" id="KW-0812">Transmembrane</keyword>
<dbReference type="InterPro" id="IPR001736">
    <property type="entry name" value="PLipase_D/transphosphatidylase"/>
</dbReference>
<gene>
    <name evidence="9" type="ORF">MHY01S_21840</name>
</gene>
<dbReference type="GO" id="GO:0016891">
    <property type="term" value="F:RNA endonuclease activity producing 5'-phosphomonoesters, hydrolytic mechanism"/>
    <property type="evidence" value="ECO:0007669"/>
    <property type="project" value="TreeGrafter"/>
</dbReference>
<keyword evidence="5" id="KW-0442">Lipid degradation</keyword>
<evidence type="ECO:0000256" key="4">
    <source>
        <dbReference type="ARBA" id="ARBA00022801"/>
    </source>
</evidence>
<accession>A0A511R323</accession>
<evidence type="ECO:0000256" key="1">
    <source>
        <dbReference type="ARBA" id="ARBA00000798"/>
    </source>
</evidence>
<dbReference type="CDD" id="cd09116">
    <property type="entry name" value="PLDc_Nuc_like"/>
    <property type="match status" value="1"/>
</dbReference>
<sequence length="375" mass="42752">MRRRSIFSLLPSVWRLLRPRGRGRTRRSGDRIWLFLLLLGVVGYFIWDTYFRPVPQVYQAPGGLELYFAPAQGREAKSRLIGLINSAQNRIEVAALELEDREIGQALARAAARGVRVRMFNDSDYRAETRESLGVKSSSQARCETLQRVQVCYDSRNNALMHHKFVLIDDLGVWTGSTNLTWNAFERNNENSLWLPVRGLVDVYRAEFDTIFAGQESGLGHSERFQIGATEGTVYFSPAGGREGRGAILDLLKRANRDIWIAAFVLTDTRMVETLVQAHRRGVRVRVVIEARNLENSRDETLKQAGIDVRKDGNPYTMHHKVMVVDGEWVVTGSYNFTSSGFSRNNENLLILRDSNLAQRYQREVEATWRAGSRL</sequence>
<organism evidence="9 10">
    <name type="scientific">Meiothermus hypogaeus NBRC 106114</name>
    <dbReference type="NCBI Taxonomy" id="1227553"/>
    <lineage>
        <taxon>Bacteria</taxon>
        <taxon>Thermotogati</taxon>
        <taxon>Deinococcota</taxon>
        <taxon>Deinococci</taxon>
        <taxon>Thermales</taxon>
        <taxon>Thermaceae</taxon>
        <taxon>Meiothermus</taxon>
    </lineage>
</organism>
<comment type="catalytic activity">
    <reaction evidence="1">
        <text>a 1,2-diacyl-sn-glycero-3-phosphocholine + H2O = a 1,2-diacyl-sn-glycero-3-phosphate + choline + H(+)</text>
        <dbReference type="Rhea" id="RHEA:14445"/>
        <dbReference type="ChEBI" id="CHEBI:15354"/>
        <dbReference type="ChEBI" id="CHEBI:15377"/>
        <dbReference type="ChEBI" id="CHEBI:15378"/>
        <dbReference type="ChEBI" id="CHEBI:57643"/>
        <dbReference type="ChEBI" id="CHEBI:58608"/>
        <dbReference type="EC" id="3.1.4.4"/>
    </reaction>
</comment>
<dbReference type="SMART" id="SM00155">
    <property type="entry name" value="PLDc"/>
    <property type="match status" value="2"/>
</dbReference>
<dbReference type="PIRSF" id="PIRSF000850">
    <property type="entry name" value="Phospholipase_D_PSS"/>
    <property type="match status" value="1"/>
</dbReference>
<dbReference type="GO" id="GO:0004630">
    <property type="term" value="F:phospholipase D activity"/>
    <property type="evidence" value="ECO:0007669"/>
    <property type="project" value="UniProtKB-EC"/>
</dbReference>
<dbReference type="GO" id="GO:0006793">
    <property type="term" value="P:phosphorus metabolic process"/>
    <property type="evidence" value="ECO:0007669"/>
    <property type="project" value="UniProtKB-ARBA"/>
</dbReference>
<keyword evidence="4" id="KW-0378">Hydrolase</keyword>
<feature type="domain" description="PLD phosphodiesterase" evidence="8">
    <location>
        <begin position="157"/>
        <end position="184"/>
    </location>
</feature>
<dbReference type="GO" id="GO:0016042">
    <property type="term" value="P:lipid catabolic process"/>
    <property type="evidence" value="ECO:0007669"/>
    <property type="project" value="UniProtKB-KW"/>
</dbReference>
<dbReference type="Gene3D" id="3.30.870.10">
    <property type="entry name" value="Endonuclease Chain A"/>
    <property type="match status" value="2"/>
</dbReference>
<evidence type="ECO:0000313" key="10">
    <source>
        <dbReference type="Proteomes" id="UP000321197"/>
    </source>
</evidence>